<dbReference type="Proteomes" id="UP000002630">
    <property type="component" value="Linkage Group LG31"/>
</dbReference>
<accession>D7FXX5</accession>
<dbReference type="InterPro" id="IPR017900">
    <property type="entry name" value="4Fe4S_Fe_S_CS"/>
</dbReference>
<dbReference type="PROSITE" id="PS00198">
    <property type="entry name" value="4FE4S_FER_1"/>
    <property type="match status" value="1"/>
</dbReference>
<evidence type="ECO:0000256" key="3">
    <source>
        <dbReference type="SAM" id="MobiDB-lite"/>
    </source>
</evidence>
<dbReference type="AlphaFoldDB" id="D7FXX5"/>
<proteinExistence type="predicted"/>
<dbReference type="PANTHER" id="PTHR14879">
    <property type="entry name" value="CASPASE REGULATOR, RING FINGER DOMAIN-CONTAINING"/>
    <property type="match status" value="1"/>
</dbReference>
<keyword evidence="1" id="KW-0479">Metal-binding</keyword>
<dbReference type="PANTHER" id="PTHR14879:SF5">
    <property type="entry name" value="RING-TYPE DOMAIN-CONTAINING PROTEIN"/>
    <property type="match status" value="1"/>
</dbReference>
<evidence type="ECO:0000313" key="5">
    <source>
        <dbReference type="EMBL" id="CBJ32388.1"/>
    </source>
</evidence>
<keyword evidence="6" id="KW-1185">Reference proteome</keyword>
<sequence length="161" mass="17649">MALAGVTDDVHSGGAGGKETESLQPVDDSDRHDGGAHSSDGTTDPIPADISTTDAVAKETEYLSEPARRWTKLRQNFRLAALRSIAQDKREALKKLQEVRKRADKAQEAQSDSRTCKICWDRATNTVCLDCGHQCMCTRCGACMTFCPICMQDITDLVELQ</sequence>
<dbReference type="EMBL" id="FN648525">
    <property type="protein sequence ID" value="CBJ32388.1"/>
    <property type="molecule type" value="Genomic_DNA"/>
</dbReference>
<evidence type="ECO:0000259" key="4">
    <source>
        <dbReference type="PROSITE" id="PS50089"/>
    </source>
</evidence>
<keyword evidence="2" id="KW-0175">Coiled coil</keyword>
<dbReference type="InterPro" id="IPR013083">
    <property type="entry name" value="Znf_RING/FYVE/PHD"/>
</dbReference>
<evidence type="ECO:0000256" key="2">
    <source>
        <dbReference type="SAM" id="Coils"/>
    </source>
</evidence>
<organism evidence="5 6">
    <name type="scientific">Ectocarpus siliculosus</name>
    <name type="common">Brown alga</name>
    <name type="synonym">Conferva siliculosa</name>
    <dbReference type="NCBI Taxonomy" id="2880"/>
    <lineage>
        <taxon>Eukaryota</taxon>
        <taxon>Sar</taxon>
        <taxon>Stramenopiles</taxon>
        <taxon>Ochrophyta</taxon>
        <taxon>PX clade</taxon>
        <taxon>Phaeophyceae</taxon>
        <taxon>Ectocarpales</taxon>
        <taxon>Ectocarpaceae</taxon>
        <taxon>Ectocarpus</taxon>
    </lineage>
</organism>
<keyword evidence="1" id="KW-0863">Zinc-finger</keyword>
<feature type="coiled-coil region" evidence="2">
    <location>
        <begin position="79"/>
        <end position="109"/>
    </location>
</feature>
<dbReference type="STRING" id="2880.D7FXX5"/>
<dbReference type="OrthoDB" id="3045089at2759"/>
<dbReference type="EMBL" id="FN649756">
    <property type="protein sequence ID" value="CBJ32388.1"/>
    <property type="molecule type" value="Genomic_DNA"/>
</dbReference>
<dbReference type="PROSITE" id="PS50089">
    <property type="entry name" value="ZF_RING_2"/>
    <property type="match status" value="1"/>
</dbReference>
<dbReference type="InterPro" id="IPR051728">
    <property type="entry name" value="RING-FYVE_E3_ubiquitin-ligase"/>
</dbReference>
<gene>
    <name evidence="5" type="ORF">Esi_0334_0031</name>
</gene>
<dbReference type="Pfam" id="PF13920">
    <property type="entry name" value="zf-C3HC4_3"/>
    <property type="match status" value="1"/>
</dbReference>
<dbReference type="eggNOG" id="ENOG502RYD8">
    <property type="taxonomic scope" value="Eukaryota"/>
</dbReference>
<protein>
    <submittedName>
        <fullName evidence="5">RING Zn finger-containing protein</fullName>
    </submittedName>
</protein>
<name>D7FXX5_ECTSI</name>
<evidence type="ECO:0000313" key="6">
    <source>
        <dbReference type="Proteomes" id="UP000002630"/>
    </source>
</evidence>
<dbReference type="InterPro" id="IPR001841">
    <property type="entry name" value="Znf_RING"/>
</dbReference>
<feature type="domain" description="RING-type" evidence="4">
    <location>
        <begin position="116"/>
        <end position="150"/>
    </location>
</feature>
<feature type="region of interest" description="Disordered" evidence="3">
    <location>
        <begin position="1"/>
        <end position="54"/>
    </location>
</feature>
<evidence type="ECO:0000256" key="1">
    <source>
        <dbReference type="PROSITE-ProRule" id="PRU00175"/>
    </source>
</evidence>
<keyword evidence="1" id="KW-0862">Zinc</keyword>
<dbReference type="GO" id="GO:0008270">
    <property type="term" value="F:zinc ion binding"/>
    <property type="evidence" value="ECO:0007669"/>
    <property type="project" value="UniProtKB-KW"/>
</dbReference>
<dbReference type="SUPFAM" id="SSF57850">
    <property type="entry name" value="RING/U-box"/>
    <property type="match status" value="1"/>
</dbReference>
<dbReference type="Gene3D" id="3.30.40.10">
    <property type="entry name" value="Zinc/RING finger domain, C3HC4 (zinc finger)"/>
    <property type="match status" value="1"/>
</dbReference>
<dbReference type="InParanoid" id="D7FXX5"/>
<reference evidence="5 6" key="1">
    <citation type="journal article" date="2010" name="Nature">
        <title>The Ectocarpus genome and the independent evolution of multicellularity in brown algae.</title>
        <authorList>
            <person name="Cock J.M."/>
            <person name="Sterck L."/>
            <person name="Rouze P."/>
            <person name="Scornet D."/>
            <person name="Allen A.E."/>
            <person name="Amoutzias G."/>
            <person name="Anthouard V."/>
            <person name="Artiguenave F."/>
            <person name="Aury J.M."/>
            <person name="Badger J.H."/>
            <person name="Beszteri B."/>
            <person name="Billiau K."/>
            <person name="Bonnet E."/>
            <person name="Bothwell J.H."/>
            <person name="Bowler C."/>
            <person name="Boyen C."/>
            <person name="Brownlee C."/>
            <person name="Carrano C.J."/>
            <person name="Charrier B."/>
            <person name="Cho G.Y."/>
            <person name="Coelho S.M."/>
            <person name="Collen J."/>
            <person name="Corre E."/>
            <person name="Da Silva C."/>
            <person name="Delage L."/>
            <person name="Delaroque N."/>
            <person name="Dittami S.M."/>
            <person name="Doulbeau S."/>
            <person name="Elias M."/>
            <person name="Farnham G."/>
            <person name="Gachon C.M."/>
            <person name="Gschloessl B."/>
            <person name="Heesch S."/>
            <person name="Jabbari K."/>
            <person name="Jubin C."/>
            <person name="Kawai H."/>
            <person name="Kimura K."/>
            <person name="Kloareg B."/>
            <person name="Kupper F.C."/>
            <person name="Lang D."/>
            <person name="Le Bail A."/>
            <person name="Leblanc C."/>
            <person name="Lerouge P."/>
            <person name="Lohr M."/>
            <person name="Lopez P.J."/>
            <person name="Martens C."/>
            <person name="Maumus F."/>
            <person name="Michel G."/>
            <person name="Miranda-Saavedra D."/>
            <person name="Morales J."/>
            <person name="Moreau H."/>
            <person name="Motomura T."/>
            <person name="Nagasato C."/>
            <person name="Napoli C.A."/>
            <person name="Nelson D.R."/>
            <person name="Nyvall-Collen P."/>
            <person name="Peters A.F."/>
            <person name="Pommier C."/>
            <person name="Potin P."/>
            <person name="Poulain J."/>
            <person name="Quesneville H."/>
            <person name="Read B."/>
            <person name="Rensing S.A."/>
            <person name="Ritter A."/>
            <person name="Rousvoal S."/>
            <person name="Samanta M."/>
            <person name="Samson G."/>
            <person name="Schroeder D.C."/>
            <person name="Segurens B."/>
            <person name="Strittmatter M."/>
            <person name="Tonon T."/>
            <person name="Tregear J.W."/>
            <person name="Valentin K."/>
            <person name="von Dassow P."/>
            <person name="Yamagishi T."/>
            <person name="Van de Peer Y."/>
            <person name="Wincker P."/>
        </authorList>
    </citation>
    <scope>NUCLEOTIDE SEQUENCE [LARGE SCALE GENOMIC DNA]</scope>
    <source>
        <strain evidence="6">Ec32 / CCAP1310/4</strain>
    </source>
</reference>